<dbReference type="InterPro" id="IPR000257">
    <property type="entry name" value="Uroporphyrinogen_deCOase"/>
</dbReference>
<dbReference type="GO" id="GO:0008168">
    <property type="term" value="F:methyltransferase activity"/>
    <property type="evidence" value="ECO:0007669"/>
    <property type="project" value="UniProtKB-KW"/>
</dbReference>
<name>A0A844FGM5_9FIRM</name>
<sequence>MSEIMDFKCISDKMEEIPEDIVKKTGLSFPEVHTKAEYIATLSKELKEYKKDNLCRVPFCNTVEAEALGGNIKLGDAKAGPRVESYAFNSIDELMEIEEIDLNRKRINEVLKAVEILNSQGETVVLNVEGPFTIITSLVDSRIFYKAIRKNKEMIYEILNVIEDSVIKYMQEGINRGANIISYGDPVGSLDIVGPRVYKEFSGRVTYNILKRMESELDNSIMHICGKTSTAFQNMGYIKSHPIRFENKITYGQAIDHILENKKDIKIIGHNCIKRTALELKNSTIWSIEFL</sequence>
<dbReference type="EMBL" id="VULR01000005">
    <property type="protein sequence ID" value="MSS43136.1"/>
    <property type="molecule type" value="Genomic_DNA"/>
</dbReference>
<accession>A0A844FGM5</accession>
<feature type="domain" description="Uroporphyrinogen decarboxylase (URO-D)" evidence="1">
    <location>
        <begin position="17"/>
        <end position="256"/>
    </location>
</feature>
<proteinExistence type="predicted"/>
<keyword evidence="2" id="KW-0489">Methyltransferase</keyword>
<dbReference type="PANTHER" id="PTHR47099:SF1">
    <property type="entry name" value="METHYLCOBAMIDE:COM METHYLTRANSFERASE MTBA"/>
    <property type="match status" value="1"/>
</dbReference>
<dbReference type="SUPFAM" id="SSF51726">
    <property type="entry name" value="UROD/MetE-like"/>
    <property type="match status" value="1"/>
</dbReference>
<dbReference type="PANTHER" id="PTHR47099">
    <property type="entry name" value="METHYLCOBAMIDE:COM METHYLTRANSFERASE MTBA"/>
    <property type="match status" value="1"/>
</dbReference>
<keyword evidence="2" id="KW-0808">Transferase</keyword>
<reference evidence="2 3" key="1">
    <citation type="submission" date="2019-08" db="EMBL/GenBank/DDBJ databases">
        <title>In-depth cultivation of the pig gut microbiome towards novel bacterial diversity and tailored functional studies.</title>
        <authorList>
            <person name="Wylensek D."/>
            <person name="Hitch T.C.A."/>
            <person name="Clavel T."/>
        </authorList>
    </citation>
    <scope>NUCLEOTIDE SEQUENCE [LARGE SCALE GENOMIC DNA]</scope>
    <source>
        <strain evidence="2 3">Med78-601-WT-4W-RMD-3</strain>
    </source>
</reference>
<dbReference type="Pfam" id="PF01208">
    <property type="entry name" value="URO-D"/>
    <property type="match status" value="1"/>
</dbReference>
<dbReference type="GO" id="GO:0006779">
    <property type="term" value="P:porphyrin-containing compound biosynthetic process"/>
    <property type="evidence" value="ECO:0007669"/>
    <property type="project" value="InterPro"/>
</dbReference>
<protein>
    <submittedName>
        <fullName evidence="2">Methylcobamide--CoM methyltransferase</fullName>
    </submittedName>
</protein>
<comment type="caution">
    <text evidence="2">The sequence shown here is derived from an EMBL/GenBank/DDBJ whole genome shotgun (WGS) entry which is preliminary data.</text>
</comment>
<dbReference type="InterPro" id="IPR052024">
    <property type="entry name" value="Methanogen_methyltrans"/>
</dbReference>
<dbReference type="InterPro" id="IPR038071">
    <property type="entry name" value="UROD/MetE-like_sf"/>
</dbReference>
<gene>
    <name evidence="2" type="ORF">FYJ27_05230</name>
</gene>
<dbReference type="GO" id="GO:0032259">
    <property type="term" value="P:methylation"/>
    <property type="evidence" value="ECO:0007669"/>
    <property type="project" value="UniProtKB-KW"/>
</dbReference>
<evidence type="ECO:0000259" key="1">
    <source>
        <dbReference type="Pfam" id="PF01208"/>
    </source>
</evidence>
<dbReference type="OrthoDB" id="2135496at2"/>
<evidence type="ECO:0000313" key="3">
    <source>
        <dbReference type="Proteomes" id="UP000462760"/>
    </source>
</evidence>
<evidence type="ECO:0000313" key="2">
    <source>
        <dbReference type="EMBL" id="MSS43136.1"/>
    </source>
</evidence>
<organism evidence="2 3">
    <name type="scientific">Anaerosalibacter bizertensis</name>
    <dbReference type="NCBI Taxonomy" id="932217"/>
    <lineage>
        <taxon>Bacteria</taxon>
        <taxon>Bacillati</taxon>
        <taxon>Bacillota</taxon>
        <taxon>Tissierellia</taxon>
        <taxon>Tissierellales</taxon>
        <taxon>Sporanaerobacteraceae</taxon>
        <taxon>Anaerosalibacter</taxon>
    </lineage>
</organism>
<dbReference type="GO" id="GO:0004853">
    <property type="term" value="F:uroporphyrinogen decarboxylase activity"/>
    <property type="evidence" value="ECO:0007669"/>
    <property type="project" value="InterPro"/>
</dbReference>
<dbReference type="Gene3D" id="3.20.20.210">
    <property type="match status" value="1"/>
</dbReference>
<dbReference type="AlphaFoldDB" id="A0A844FGM5"/>
<dbReference type="Proteomes" id="UP000462760">
    <property type="component" value="Unassembled WGS sequence"/>
</dbReference>